<dbReference type="AlphaFoldDB" id="A0A9N8ZKD2"/>
<comment type="caution">
    <text evidence="8">The sequence shown here is derived from an EMBL/GenBank/DDBJ whole genome shotgun (WGS) entry which is preliminary data.</text>
</comment>
<accession>A0A9N8ZKD2</accession>
<keyword evidence="5" id="KW-0170">Cobalt</keyword>
<organism evidence="8 9">
    <name type="scientific">Acaulospora morrowiae</name>
    <dbReference type="NCBI Taxonomy" id="94023"/>
    <lineage>
        <taxon>Eukaryota</taxon>
        <taxon>Fungi</taxon>
        <taxon>Fungi incertae sedis</taxon>
        <taxon>Mucoromycota</taxon>
        <taxon>Glomeromycotina</taxon>
        <taxon>Glomeromycetes</taxon>
        <taxon>Diversisporales</taxon>
        <taxon>Acaulosporaceae</taxon>
        <taxon>Acaulospora</taxon>
    </lineage>
</organism>
<feature type="binding site" evidence="5">
    <location>
        <position position="443"/>
    </location>
    <ligand>
        <name>Mn(2+)</name>
        <dbReference type="ChEBI" id="CHEBI:29035"/>
    </ligand>
</feature>
<evidence type="ECO:0000313" key="8">
    <source>
        <dbReference type="EMBL" id="CAG8498449.1"/>
    </source>
</evidence>
<comment type="catalytic activity">
    <reaction evidence="4 6">
        <text>D-erythrose 4-phosphate + phosphoenolpyruvate + H2O = 7-phospho-2-dehydro-3-deoxy-D-arabino-heptonate + phosphate</text>
        <dbReference type="Rhea" id="RHEA:14717"/>
        <dbReference type="ChEBI" id="CHEBI:15377"/>
        <dbReference type="ChEBI" id="CHEBI:16897"/>
        <dbReference type="ChEBI" id="CHEBI:43474"/>
        <dbReference type="ChEBI" id="CHEBI:58394"/>
        <dbReference type="ChEBI" id="CHEBI:58702"/>
        <dbReference type="EC" id="2.5.1.54"/>
    </reaction>
</comment>
<dbReference type="Gene3D" id="3.20.20.70">
    <property type="entry name" value="Aldolase class I"/>
    <property type="match status" value="1"/>
</dbReference>
<dbReference type="SUPFAM" id="SSF51569">
    <property type="entry name" value="Aldolase"/>
    <property type="match status" value="1"/>
</dbReference>
<keyword evidence="5" id="KW-0464">Manganese</keyword>
<feature type="compositionally biased region" description="Low complexity" evidence="7">
    <location>
        <begin position="24"/>
        <end position="45"/>
    </location>
</feature>
<proteinExistence type="inferred from homology"/>
<dbReference type="GO" id="GO:0003849">
    <property type="term" value="F:3-deoxy-7-phosphoheptulonate synthase activity"/>
    <property type="evidence" value="ECO:0007669"/>
    <property type="project" value="UniProtKB-EC"/>
</dbReference>
<keyword evidence="6" id="KW-0057">Aromatic amino acid biosynthesis</keyword>
<gene>
    <name evidence="8" type="ORF">AMORRO_LOCUS3132</name>
</gene>
<dbReference type="InterPro" id="IPR013785">
    <property type="entry name" value="Aldolase_TIM"/>
</dbReference>
<comment type="similarity">
    <text evidence="2 6">Belongs to the class-II DAHP synthase family.</text>
</comment>
<feature type="region of interest" description="Disordered" evidence="7">
    <location>
        <begin position="19"/>
        <end position="49"/>
    </location>
</feature>
<dbReference type="Pfam" id="PF01474">
    <property type="entry name" value="DAHP_synth_2"/>
    <property type="match status" value="1"/>
</dbReference>
<protein>
    <recommendedName>
        <fullName evidence="6">Phospho-2-dehydro-3-deoxyheptonate aldolase</fullName>
        <ecNumber evidence="6">2.5.1.54</ecNumber>
    </recommendedName>
</protein>
<evidence type="ECO:0000313" key="9">
    <source>
        <dbReference type="Proteomes" id="UP000789342"/>
    </source>
</evidence>
<dbReference type="GO" id="GO:0008652">
    <property type="term" value="P:amino acid biosynthetic process"/>
    <property type="evidence" value="ECO:0007669"/>
    <property type="project" value="UniProtKB-KW"/>
</dbReference>
<comment type="cofactor">
    <cofactor evidence="5">
        <name>Mn(2+)</name>
        <dbReference type="ChEBI" id="CHEBI:29035"/>
    </cofactor>
    <cofactor evidence="5">
        <name>Co(2+)</name>
        <dbReference type="ChEBI" id="CHEBI:48828"/>
    </cofactor>
    <cofactor evidence="5">
        <name>Cd(2+)</name>
        <dbReference type="ChEBI" id="CHEBI:48775"/>
    </cofactor>
    <text evidence="5">Binds 1 divalent cation per subunit. The enzyme is active with manganese, cobalt or cadmium ions.</text>
</comment>
<dbReference type="EMBL" id="CAJVPV010001473">
    <property type="protein sequence ID" value="CAG8498449.1"/>
    <property type="molecule type" value="Genomic_DNA"/>
</dbReference>
<keyword evidence="3 6" id="KW-0808">Transferase</keyword>
<dbReference type="PANTHER" id="PTHR21337">
    <property type="entry name" value="PHOSPHO-2-DEHYDRO-3-DEOXYHEPTONATE ALDOLASE 1, 2"/>
    <property type="match status" value="1"/>
</dbReference>
<feature type="binding site" evidence="5">
    <location>
        <position position="369"/>
    </location>
    <ligand>
        <name>Mn(2+)</name>
        <dbReference type="ChEBI" id="CHEBI:29035"/>
    </ligand>
</feature>
<name>A0A9N8ZKD2_9GLOM</name>
<feature type="binding site" evidence="5">
    <location>
        <position position="473"/>
    </location>
    <ligand>
        <name>Mn(2+)</name>
        <dbReference type="ChEBI" id="CHEBI:29035"/>
    </ligand>
</feature>
<keyword evidence="6" id="KW-0028">Amino-acid biosynthesis</keyword>
<comment type="pathway">
    <text evidence="1 6">Metabolic intermediate biosynthesis; chorismate biosynthesis; chorismate from D-erythrose 4-phosphate and phosphoenolpyruvate: step 1/7.</text>
</comment>
<keyword evidence="9" id="KW-1185">Reference proteome</keyword>
<evidence type="ECO:0000256" key="3">
    <source>
        <dbReference type="ARBA" id="ARBA00022679"/>
    </source>
</evidence>
<dbReference type="EC" id="2.5.1.54" evidence="6"/>
<reference evidence="8" key="1">
    <citation type="submission" date="2021-06" db="EMBL/GenBank/DDBJ databases">
        <authorList>
            <person name="Kallberg Y."/>
            <person name="Tangrot J."/>
            <person name="Rosling A."/>
        </authorList>
    </citation>
    <scope>NUCLEOTIDE SEQUENCE</scope>
    <source>
        <strain evidence="8">CL551</strain>
    </source>
</reference>
<dbReference type="InterPro" id="IPR002480">
    <property type="entry name" value="DAHP_synth_2"/>
</dbReference>
<dbReference type="Proteomes" id="UP000789342">
    <property type="component" value="Unassembled WGS sequence"/>
</dbReference>
<evidence type="ECO:0000256" key="2">
    <source>
        <dbReference type="ARBA" id="ARBA00008911"/>
    </source>
</evidence>
<evidence type="ECO:0000256" key="7">
    <source>
        <dbReference type="SAM" id="MobiDB-lite"/>
    </source>
</evidence>
<feature type="binding site" evidence="5">
    <location>
        <position position="111"/>
    </location>
    <ligand>
        <name>Mn(2+)</name>
        <dbReference type="ChEBI" id="CHEBI:29035"/>
    </ligand>
</feature>
<feature type="binding site" evidence="5">
    <location>
        <position position="150"/>
    </location>
    <ligand>
        <name>phosphoenolpyruvate</name>
        <dbReference type="ChEBI" id="CHEBI:58702"/>
    </ligand>
</feature>
<evidence type="ECO:0000256" key="5">
    <source>
        <dbReference type="PIRSR" id="PIRSR602480-1"/>
    </source>
</evidence>
<dbReference type="GO" id="GO:0009073">
    <property type="term" value="P:aromatic amino acid family biosynthetic process"/>
    <property type="evidence" value="ECO:0007669"/>
    <property type="project" value="UniProtKB-KW"/>
</dbReference>
<keyword evidence="5" id="KW-0104">Cadmium</keyword>
<evidence type="ECO:0000256" key="4">
    <source>
        <dbReference type="ARBA" id="ARBA00047508"/>
    </source>
</evidence>
<evidence type="ECO:0000256" key="6">
    <source>
        <dbReference type="RuleBase" id="RU363071"/>
    </source>
</evidence>
<feature type="binding site" evidence="5">
    <location>
        <position position="401"/>
    </location>
    <ligand>
        <name>Mn(2+)</name>
        <dbReference type="ChEBI" id="CHEBI:29035"/>
    </ligand>
</feature>
<feature type="binding site" evidence="5">
    <location>
        <position position="338"/>
    </location>
    <ligand>
        <name>phosphoenolpyruvate</name>
        <dbReference type="ChEBI" id="CHEBI:58702"/>
    </ligand>
</feature>
<evidence type="ECO:0000256" key="1">
    <source>
        <dbReference type="ARBA" id="ARBA00004688"/>
    </source>
</evidence>
<dbReference type="OrthoDB" id="2338at2759"/>
<dbReference type="PANTHER" id="PTHR21337:SF0">
    <property type="entry name" value="PHOSPHO-2-DEHYDRO-3-DEOXYHEPTONATE ALDOLASE"/>
    <property type="match status" value="1"/>
</dbReference>
<sequence>MTGPINGNTTKEHVILEKSNGSLKNGSKNATNTANGTNGKTHTGNDWTPFSWKTKPIKQDVSYEDQAHLQKVLGKLSHLPPMVTPQEITNLRNQLKQVALKKAFLLQGGDCAELFEYCSQDPIESKLKVLLQMSLVLTWGARVPVVRIARMSGQYAKPRSNPYENCQGKEVLSFRGDNINGYDPNDRKPDPERLLSAYFHSAATLNYVRSILGSGFADLHRPSEWSLHHVRSQGTRQEYQTIVDRLTDALDFMKTIGVDTPVSPVPSPLNSVDLFMSHEGLILEYEQSLTRELKDPETGELKWYNVGSHFLWIGDRTRQLNGAHVEYFRGIQNPIGIKVGPSMQPDELKELLDIVNPNKEIGKVTLITRYGAHQVEKYLPGHIQAVKASGHIVVWACDPMHGNTKNSLSGMKTRHFNSIIEELSKAIHIHKANNSQMNGVHFELTGEGVTECIGGSMQLADSDLSLNYKTYCDPRLNYEQSLDVAFLIAKYYEKERNGYLPGL</sequence>